<keyword evidence="1" id="KW-0472">Membrane</keyword>
<protein>
    <submittedName>
        <fullName evidence="2">Protein TPR3</fullName>
    </submittedName>
</protein>
<keyword evidence="1" id="KW-0812">Transmembrane</keyword>
<keyword evidence="1" id="KW-1133">Transmembrane helix</keyword>
<sequence>MLSVFRDLNPDEMVARNTPRDGNGIVSSQSLHNFFFLLIVDACKKATGVDIKIEYLNRRTGDYAESPDRHHLMPKANKLLKNKLYFPEGDVNLPVNMLPVTYPQSHNYQQNNFHKTVARTLSQGSTPMNMDFHPLQQTLLLDIERPSKQDIYNTVSVPLSLRLMDLTRGRDSDKEEAKVEHHNLAGGFLWFIFLSLVATGITGYVPYKYRARRYTDSEICAIMAHYMPCTTKERSKSILITLRCEAVGHRL</sequence>
<proteinExistence type="predicted"/>
<reference evidence="2" key="1">
    <citation type="journal article" date="2018" name="Nat. Genet.">
        <title>Extensive intraspecific gene order and gene structural variations between Mo17 and other maize genomes.</title>
        <authorList>
            <person name="Sun S."/>
            <person name="Zhou Y."/>
            <person name="Chen J."/>
            <person name="Shi J."/>
            <person name="Zhao H."/>
            <person name="Zhao H."/>
            <person name="Song W."/>
            <person name="Zhang M."/>
            <person name="Cui Y."/>
            <person name="Dong X."/>
            <person name="Liu H."/>
            <person name="Ma X."/>
            <person name="Jiao Y."/>
            <person name="Wang B."/>
            <person name="Wei X."/>
            <person name="Stein J.C."/>
            <person name="Glaubitz J.C."/>
            <person name="Lu F."/>
            <person name="Yu G."/>
            <person name="Liang C."/>
            <person name="Fengler K."/>
            <person name="Li B."/>
            <person name="Rafalski A."/>
            <person name="Schnable P.S."/>
            <person name="Ware D.H."/>
            <person name="Buckler E.S."/>
            <person name="Lai J."/>
        </authorList>
    </citation>
    <scope>NUCLEOTIDE SEQUENCE [LARGE SCALE GENOMIC DNA]</scope>
    <source>
        <tissue evidence="2">Seedling</tissue>
    </source>
</reference>
<name>A0A3L6G9C4_MAIZE</name>
<accession>A0A3L6G9C4</accession>
<dbReference type="AlphaFoldDB" id="A0A3L6G9C4"/>
<dbReference type="Proteomes" id="UP000251960">
    <property type="component" value="Chromosome 10"/>
</dbReference>
<evidence type="ECO:0000313" key="2">
    <source>
        <dbReference type="EMBL" id="PWZ45163.1"/>
    </source>
</evidence>
<feature type="transmembrane region" description="Helical" evidence="1">
    <location>
        <begin position="188"/>
        <end position="207"/>
    </location>
</feature>
<organism evidence="2">
    <name type="scientific">Zea mays</name>
    <name type="common">Maize</name>
    <dbReference type="NCBI Taxonomy" id="4577"/>
    <lineage>
        <taxon>Eukaryota</taxon>
        <taxon>Viridiplantae</taxon>
        <taxon>Streptophyta</taxon>
        <taxon>Embryophyta</taxon>
        <taxon>Tracheophyta</taxon>
        <taxon>Spermatophyta</taxon>
        <taxon>Magnoliopsida</taxon>
        <taxon>Liliopsida</taxon>
        <taxon>Poales</taxon>
        <taxon>Poaceae</taxon>
        <taxon>PACMAD clade</taxon>
        <taxon>Panicoideae</taxon>
        <taxon>Andropogonodae</taxon>
        <taxon>Andropogoneae</taxon>
        <taxon>Tripsacinae</taxon>
        <taxon>Zea</taxon>
    </lineage>
</organism>
<evidence type="ECO:0000256" key="1">
    <source>
        <dbReference type="SAM" id="Phobius"/>
    </source>
</evidence>
<dbReference type="EMBL" id="NCVQ01000002">
    <property type="protein sequence ID" value="PWZ45163.1"/>
    <property type="molecule type" value="Genomic_DNA"/>
</dbReference>
<gene>
    <name evidence="2" type="primary">TPR3_0</name>
    <name evidence="2" type="ORF">Zm00014a_016682</name>
</gene>
<comment type="caution">
    <text evidence="2">The sequence shown here is derived from an EMBL/GenBank/DDBJ whole genome shotgun (WGS) entry which is preliminary data.</text>
</comment>